<dbReference type="GO" id="GO:0005634">
    <property type="term" value="C:nucleus"/>
    <property type="evidence" value="ECO:0007669"/>
    <property type="project" value="TreeGrafter"/>
</dbReference>
<name>A0A2P6NX86_9EUKA</name>
<organism evidence="2 3">
    <name type="scientific">Planoprotostelium fungivorum</name>
    <dbReference type="NCBI Taxonomy" id="1890364"/>
    <lineage>
        <taxon>Eukaryota</taxon>
        <taxon>Amoebozoa</taxon>
        <taxon>Evosea</taxon>
        <taxon>Variosea</taxon>
        <taxon>Cavosteliida</taxon>
        <taxon>Cavosteliaceae</taxon>
        <taxon>Planoprotostelium</taxon>
    </lineage>
</organism>
<protein>
    <submittedName>
        <fullName evidence="2">UPF0160 protein MYG1, mitochondrial-like</fullName>
    </submittedName>
</protein>
<dbReference type="InParanoid" id="A0A2P6NX86"/>
<comment type="similarity">
    <text evidence="1">Belongs to the MYG1 family.</text>
</comment>
<dbReference type="AlphaFoldDB" id="A0A2P6NX86"/>
<dbReference type="OrthoDB" id="10265310at2759"/>
<dbReference type="PANTHER" id="PTHR11215">
    <property type="entry name" value="METAL DEPENDENT HYDROLASE - RELATED"/>
    <property type="match status" value="1"/>
</dbReference>
<dbReference type="InterPro" id="IPR003226">
    <property type="entry name" value="MYG1_exonuclease"/>
</dbReference>
<dbReference type="EMBL" id="MDYQ01000009">
    <property type="protein sequence ID" value="PRP88546.1"/>
    <property type="molecule type" value="Genomic_DNA"/>
</dbReference>
<dbReference type="PANTHER" id="PTHR11215:SF1">
    <property type="entry name" value="MYG1 EXONUCLEASE"/>
    <property type="match status" value="1"/>
</dbReference>
<accession>A0A2P6NX86</accession>
<evidence type="ECO:0000313" key="3">
    <source>
        <dbReference type="Proteomes" id="UP000241769"/>
    </source>
</evidence>
<gene>
    <name evidence="2" type="ORF">PROFUN_02957</name>
</gene>
<comment type="caution">
    <text evidence="2">The sequence shown here is derived from an EMBL/GenBank/DDBJ whole genome shotgun (WGS) entry which is preliminary data.</text>
</comment>
<dbReference type="FunCoup" id="A0A2P6NX86">
    <property type="interactions" value="965"/>
</dbReference>
<keyword evidence="3" id="KW-1185">Reference proteome</keyword>
<dbReference type="STRING" id="1890364.A0A2P6NX86"/>
<dbReference type="GO" id="GO:0005737">
    <property type="term" value="C:cytoplasm"/>
    <property type="evidence" value="ECO:0007669"/>
    <property type="project" value="TreeGrafter"/>
</dbReference>
<dbReference type="Proteomes" id="UP000241769">
    <property type="component" value="Unassembled WGS sequence"/>
</dbReference>
<proteinExistence type="inferred from homology"/>
<dbReference type="Pfam" id="PF03690">
    <property type="entry name" value="MYG1_exonuc"/>
    <property type="match status" value="1"/>
</dbReference>
<reference evidence="2 3" key="1">
    <citation type="journal article" date="2018" name="Genome Biol. Evol.">
        <title>Multiple Roots of Fruiting Body Formation in Amoebozoa.</title>
        <authorList>
            <person name="Hillmann F."/>
            <person name="Forbes G."/>
            <person name="Novohradska S."/>
            <person name="Ferling I."/>
            <person name="Riege K."/>
            <person name="Groth M."/>
            <person name="Westermann M."/>
            <person name="Marz M."/>
            <person name="Spaller T."/>
            <person name="Winckler T."/>
            <person name="Schaap P."/>
            <person name="Glockner G."/>
        </authorList>
    </citation>
    <scope>NUCLEOTIDE SEQUENCE [LARGE SCALE GENOMIC DNA]</scope>
    <source>
        <strain evidence="2 3">Jena</strain>
    </source>
</reference>
<evidence type="ECO:0000256" key="1">
    <source>
        <dbReference type="ARBA" id="ARBA00010105"/>
    </source>
</evidence>
<evidence type="ECO:0000313" key="2">
    <source>
        <dbReference type="EMBL" id="PRP88546.1"/>
    </source>
</evidence>
<sequence length="345" mass="39285">MFLRTVRCQQFRSVFKPQFNRFISMTKRKIGTHDGTFHCDEALACFMLKQTAEFRDSEVTRSRDPKVLDEQDIVVDVGGVYDATKLRFDHHQIGFDHTLDGYKTKLSSAGLVYKHYGREIIKNLTGKDDEKTINIIFDKVYKYFVEEIDGVDNGVNQYETENPAKYRVTTTLGARVASLNPDWNDASPNPNASFVKAMNLTGEEFTEKVNYFANSWFPAREIVESAFDKREQVDPSGEIIVLEKHCPWKSHLYDLEKEKNLEGVIKFALFGDQNGSWRVQAISKTESSFSNRVDLLWKGMRDKELSEASGIENGVFVHISGFIGGNKTKEGALEMARKSLAASKQ</sequence>